<dbReference type="Gene3D" id="2.60.120.740">
    <property type="match status" value="1"/>
</dbReference>
<keyword evidence="2" id="KW-0472">Membrane</keyword>
<evidence type="ECO:0000313" key="4">
    <source>
        <dbReference type="EMBL" id="CAD5117619.1"/>
    </source>
</evidence>
<dbReference type="PANTHER" id="PTHR46780">
    <property type="entry name" value="PROTEIN EVA-1"/>
    <property type="match status" value="1"/>
</dbReference>
<feature type="compositionally biased region" description="Basic and acidic residues" evidence="1">
    <location>
        <begin position="400"/>
        <end position="413"/>
    </location>
</feature>
<dbReference type="Proteomes" id="UP000549394">
    <property type="component" value="Unassembled WGS sequence"/>
</dbReference>
<dbReference type="InterPro" id="IPR043159">
    <property type="entry name" value="Lectin_gal-bd_sf"/>
</dbReference>
<reference evidence="4 5" key="1">
    <citation type="submission" date="2020-08" db="EMBL/GenBank/DDBJ databases">
        <authorList>
            <person name="Hejnol A."/>
        </authorList>
    </citation>
    <scope>NUCLEOTIDE SEQUENCE [LARGE SCALE GENOMIC DNA]</scope>
</reference>
<sequence length="446" mass="49218">MAPFFLVFLFIICVNSYVKQACYPVFYKDDPTIRCLPGDVIIVEEAWYGHTIPNICEVRKEGVCGVSVLRNAQRLCNGRQTCQLESESDIIHGVAEIKRHLCYEYGKNSITVNYTCLPATSIVDSCGFESYQIITVQADQHFSWPGSKSNCTYRIKTATRYLGMNLTIMMMNETVNKAECRKPLLKIEDGDNVTEIVSNHCKVEEVQIFHTKTNKLALTFMGSRRFIVGVRLIDLCKLGENISECVKANETLALYDGKNVTGIIGGVLGAVGALFLLYIFILACKNRRRSLSLSSSGIDSQDSSPRSRLAKERQAEVAQQAASIAAAKMSENSEESSANEANSLLSSNGSNTPNGITPHDRKPPVARKPSRNGADSSDSQAPTPPARRKKVVPPPTPQRYESKLPYSERKKIDNGSPVQKKSRPKPPCSPPPDVIVMVENELYGGL</sequence>
<feature type="chain" id="PRO_5029491233" evidence="3">
    <location>
        <begin position="22"/>
        <end position="446"/>
    </location>
</feature>
<keyword evidence="3" id="KW-0732">Signal</keyword>
<accession>A0A7I8VN19</accession>
<feature type="transmembrane region" description="Helical" evidence="2">
    <location>
        <begin position="263"/>
        <end position="284"/>
    </location>
</feature>
<evidence type="ECO:0000256" key="2">
    <source>
        <dbReference type="SAM" id="Phobius"/>
    </source>
</evidence>
<protein>
    <submittedName>
        <fullName evidence="4">DgyrCDS6374</fullName>
    </submittedName>
</protein>
<feature type="signal peptide" evidence="3">
    <location>
        <begin position="1"/>
        <end position="21"/>
    </location>
</feature>
<evidence type="ECO:0000313" key="5">
    <source>
        <dbReference type="Proteomes" id="UP000549394"/>
    </source>
</evidence>
<evidence type="ECO:0000256" key="1">
    <source>
        <dbReference type="SAM" id="MobiDB-lite"/>
    </source>
</evidence>
<dbReference type="AlphaFoldDB" id="A0A7I8VN19"/>
<feature type="region of interest" description="Disordered" evidence="1">
    <location>
        <begin position="293"/>
        <end position="434"/>
    </location>
</feature>
<feature type="compositionally biased region" description="Low complexity" evidence="1">
    <location>
        <begin position="293"/>
        <end position="307"/>
    </location>
</feature>
<proteinExistence type="predicted"/>
<name>A0A7I8VN19_9ANNE</name>
<keyword evidence="2" id="KW-1133">Transmembrane helix</keyword>
<feature type="compositionally biased region" description="Low complexity" evidence="1">
    <location>
        <begin position="316"/>
        <end position="327"/>
    </location>
</feature>
<keyword evidence="2" id="KW-0812">Transmembrane</keyword>
<gene>
    <name evidence="4" type="ORF">DGYR_LOCUS6129</name>
</gene>
<dbReference type="EMBL" id="CAJFCJ010000007">
    <property type="protein sequence ID" value="CAD5117619.1"/>
    <property type="molecule type" value="Genomic_DNA"/>
</dbReference>
<evidence type="ECO:0000256" key="3">
    <source>
        <dbReference type="SAM" id="SignalP"/>
    </source>
</evidence>
<comment type="caution">
    <text evidence="4">The sequence shown here is derived from an EMBL/GenBank/DDBJ whole genome shotgun (WGS) entry which is preliminary data.</text>
</comment>
<keyword evidence="5" id="KW-1185">Reference proteome</keyword>
<organism evidence="4 5">
    <name type="scientific">Dimorphilus gyrociliatus</name>
    <dbReference type="NCBI Taxonomy" id="2664684"/>
    <lineage>
        <taxon>Eukaryota</taxon>
        <taxon>Metazoa</taxon>
        <taxon>Spiralia</taxon>
        <taxon>Lophotrochozoa</taxon>
        <taxon>Annelida</taxon>
        <taxon>Polychaeta</taxon>
        <taxon>Polychaeta incertae sedis</taxon>
        <taxon>Dinophilidae</taxon>
        <taxon>Dimorphilus</taxon>
    </lineage>
</organism>
<feature type="compositionally biased region" description="Low complexity" evidence="1">
    <location>
        <begin position="335"/>
        <end position="351"/>
    </location>
</feature>